<feature type="compositionally biased region" description="Basic residues" evidence="1">
    <location>
        <begin position="1"/>
        <end position="17"/>
    </location>
</feature>
<reference evidence="2" key="1">
    <citation type="journal article" date="2015" name="Nature">
        <title>Complex archaea that bridge the gap between prokaryotes and eukaryotes.</title>
        <authorList>
            <person name="Spang A."/>
            <person name="Saw J.H."/>
            <person name="Jorgensen S.L."/>
            <person name="Zaremba-Niedzwiedzka K."/>
            <person name="Martijn J."/>
            <person name="Lind A.E."/>
            <person name="van Eijk R."/>
            <person name="Schleper C."/>
            <person name="Guy L."/>
            <person name="Ettema T.J."/>
        </authorList>
    </citation>
    <scope>NUCLEOTIDE SEQUENCE</scope>
</reference>
<proteinExistence type="predicted"/>
<name>A0A0F9KWB4_9ZZZZ</name>
<comment type="caution">
    <text evidence="2">The sequence shown here is derived from an EMBL/GenBank/DDBJ whole genome shotgun (WGS) entry which is preliminary data.</text>
</comment>
<protein>
    <submittedName>
        <fullName evidence="2">Uncharacterized protein</fullName>
    </submittedName>
</protein>
<accession>A0A0F9KWB4</accession>
<dbReference type="AlphaFoldDB" id="A0A0F9KWB4"/>
<gene>
    <name evidence="2" type="ORF">LCGC14_1353490</name>
</gene>
<dbReference type="EMBL" id="LAZR01008387">
    <property type="protein sequence ID" value="KKM79086.1"/>
    <property type="molecule type" value="Genomic_DNA"/>
</dbReference>
<sequence>MSKSKKTTTAKTAKKATKGTTSKETKKRPTRVTQEQVEKWDFLSPILRLLGHPQQLSTAVMYTWIAFYNYVRIHGRPKGVIAWATPGLWASRLHCSPGDFMMMKAAAMHNKGLKTDEGGHNLHIPQLMSLKNIKQSTVTMRRHRAKKRLEADGHQPFFGEKEGKVMRRLFYPPSTRRFPRALAPALVKAFDLLLMAGVEDPKALLENMISSYRPPQHPIDHMNDLVGRFIRKKIELTTFAGPPIEDTSAREPVTCPTDTS</sequence>
<evidence type="ECO:0000313" key="2">
    <source>
        <dbReference type="EMBL" id="KKM79086.1"/>
    </source>
</evidence>
<feature type="region of interest" description="Disordered" evidence="1">
    <location>
        <begin position="1"/>
        <end position="34"/>
    </location>
</feature>
<evidence type="ECO:0000256" key="1">
    <source>
        <dbReference type="SAM" id="MobiDB-lite"/>
    </source>
</evidence>
<organism evidence="2">
    <name type="scientific">marine sediment metagenome</name>
    <dbReference type="NCBI Taxonomy" id="412755"/>
    <lineage>
        <taxon>unclassified sequences</taxon>
        <taxon>metagenomes</taxon>
        <taxon>ecological metagenomes</taxon>
    </lineage>
</organism>